<gene>
    <name evidence="1" type="ORF">BOLC5T31723H</name>
</gene>
<dbReference type="AlphaFoldDB" id="A0A3P6F2K9"/>
<evidence type="ECO:0000313" key="1">
    <source>
        <dbReference type="EMBL" id="VDD44176.1"/>
    </source>
</evidence>
<protein>
    <submittedName>
        <fullName evidence="1">Uncharacterized protein</fullName>
    </submittedName>
</protein>
<dbReference type="EMBL" id="LR031877">
    <property type="protein sequence ID" value="VDD44176.1"/>
    <property type="molecule type" value="Genomic_DNA"/>
</dbReference>
<name>A0A3P6F2K9_BRAOL</name>
<reference evidence="1" key="1">
    <citation type="submission" date="2018-11" db="EMBL/GenBank/DDBJ databases">
        <authorList>
            <consortium name="Genoscope - CEA"/>
            <person name="William W."/>
        </authorList>
    </citation>
    <scope>NUCLEOTIDE SEQUENCE</scope>
</reference>
<organism evidence="1">
    <name type="scientific">Brassica oleracea</name>
    <name type="common">Wild cabbage</name>
    <dbReference type="NCBI Taxonomy" id="3712"/>
    <lineage>
        <taxon>Eukaryota</taxon>
        <taxon>Viridiplantae</taxon>
        <taxon>Streptophyta</taxon>
        <taxon>Embryophyta</taxon>
        <taxon>Tracheophyta</taxon>
        <taxon>Spermatophyta</taxon>
        <taxon>Magnoliopsida</taxon>
        <taxon>eudicotyledons</taxon>
        <taxon>Gunneridae</taxon>
        <taxon>Pentapetalae</taxon>
        <taxon>rosids</taxon>
        <taxon>malvids</taxon>
        <taxon>Brassicales</taxon>
        <taxon>Brassicaceae</taxon>
        <taxon>Brassiceae</taxon>
        <taxon>Brassica</taxon>
    </lineage>
</organism>
<accession>A0A3P6F2K9</accession>
<sequence>MTSGLLNFLSLMHSLSRLASKIILAARYFWTLRLWGRNDLSSSLIYWLITRTLLLLLLRPGTLQNRYITPAMLFISSTGS</sequence>
<proteinExistence type="predicted"/>